<evidence type="ECO:0000313" key="4">
    <source>
        <dbReference type="Proteomes" id="UP000596742"/>
    </source>
</evidence>
<keyword evidence="4" id="KW-1185">Reference proteome</keyword>
<name>A0A8B6DTA9_MYTGA</name>
<organism evidence="3 4">
    <name type="scientific">Mytilus galloprovincialis</name>
    <name type="common">Mediterranean mussel</name>
    <dbReference type="NCBI Taxonomy" id="29158"/>
    <lineage>
        <taxon>Eukaryota</taxon>
        <taxon>Metazoa</taxon>
        <taxon>Spiralia</taxon>
        <taxon>Lophotrochozoa</taxon>
        <taxon>Mollusca</taxon>
        <taxon>Bivalvia</taxon>
        <taxon>Autobranchia</taxon>
        <taxon>Pteriomorphia</taxon>
        <taxon>Mytilida</taxon>
        <taxon>Mytiloidea</taxon>
        <taxon>Mytilidae</taxon>
        <taxon>Mytilinae</taxon>
        <taxon>Mytilus</taxon>
    </lineage>
</organism>
<feature type="transmembrane region" description="Helical" evidence="1">
    <location>
        <begin position="203"/>
        <end position="221"/>
    </location>
</feature>
<evidence type="ECO:0008006" key="5">
    <source>
        <dbReference type="Google" id="ProtNLM"/>
    </source>
</evidence>
<keyword evidence="1" id="KW-0472">Membrane</keyword>
<gene>
    <name evidence="3" type="ORF">MGAL_10B084678</name>
</gene>
<protein>
    <recommendedName>
        <fullName evidence="5">Immunoglobulin subtype domain-containing protein</fullName>
    </recommendedName>
</protein>
<keyword evidence="1" id="KW-1133">Transmembrane helix</keyword>
<feature type="chain" id="PRO_5032749656" description="Immunoglobulin subtype domain-containing protein" evidence="2">
    <location>
        <begin position="24"/>
        <end position="273"/>
    </location>
</feature>
<feature type="transmembrane region" description="Helical" evidence="1">
    <location>
        <begin position="150"/>
        <end position="170"/>
    </location>
</feature>
<feature type="signal peptide" evidence="2">
    <location>
        <begin position="1"/>
        <end position="23"/>
    </location>
</feature>
<reference evidence="3" key="1">
    <citation type="submission" date="2018-11" db="EMBL/GenBank/DDBJ databases">
        <authorList>
            <person name="Alioto T."/>
            <person name="Alioto T."/>
        </authorList>
    </citation>
    <scope>NUCLEOTIDE SEQUENCE</scope>
</reference>
<proteinExistence type="predicted"/>
<accession>A0A8B6DTA9</accession>
<feature type="transmembrane region" description="Helical" evidence="1">
    <location>
        <begin position="227"/>
        <end position="251"/>
    </location>
</feature>
<keyword evidence="2" id="KW-0732">Signal</keyword>
<evidence type="ECO:0000313" key="3">
    <source>
        <dbReference type="EMBL" id="VDI24854.1"/>
    </source>
</evidence>
<dbReference type="OrthoDB" id="6152301at2759"/>
<comment type="caution">
    <text evidence="3">The sequence shown here is derived from an EMBL/GenBank/DDBJ whole genome shotgun (WGS) entry which is preliminary data.</text>
</comment>
<dbReference type="Proteomes" id="UP000596742">
    <property type="component" value="Unassembled WGS sequence"/>
</dbReference>
<evidence type="ECO:0000256" key="1">
    <source>
        <dbReference type="SAM" id="Phobius"/>
    </source>
</evidence>
<sequence>MEWYMVILFVKVLGMLYMQSCKASVCLTWTVETGSIVFRCKTDELVFPVVFFSPTGKEIGFCNVPVPTPLCTPIMPNILIKQDMRTHTTILIYKGKIDSSMDGKWKCQHGSNVESSTVNITVLLKDAVANEIKNDPLTKNQENGICSSPIHAILGSICGFCGTLQTIWVLRVFKGVTMMFNESYKRRLSGITANKLKRYNTRVFLAVSFCICALPTVPGLVSKHYNISTTVVGFTIFYVFGSVVAVLISVLTDMYTYVQINVHGKIQDSTPQA</sequence>
<dbReference type="EMBL" id="UYJE01004087">
    <property type="protein sequence ID" value="VDI24854.1"/>
    <property type="molecule type" value="Genomic_DNA"/>
</dbReference>
<keyword evidence="1" id="KW-0812">Transmembrane</keyword>
<evidence type="ECO:0000256" key="2">
    <source>
        <dbReference type="SAM" id="SignalP"/>
    </source>
</evidence>
<dbReference type="AlphaFoldDB" id="A0A8B6DTA9"/>